<dbReference type="PROSITE" id="PS50109">
    <property type="entry name" value="HIS_KIN"/>
    <property type="match status" value="1"/>
</dbReference>
<evidence type="ECO:0000256" key="1">
    <source>
        <dbReference type="ARBA" id="ARBA00000085"/>
    </source>
</evidence>
<dbReference type="InterPro" id="IPR001789">
    <property type="entry name" value="Sig_transdc_resp-reg_receiver"/>
</dbReference>
<evidence type="ECO:0000256" key="3">
    <source>
        <dbReference type="ARBA" id="ARBA00022679"/>
    </source>
</evidence>
<evidence type="ECO:0000256" key="4">
    <source>
        <dbReference type="ARBA" id="ARBA00022777"/>
    </source>
</evidence>
<sequence>MTGGRRTSSAGEGFSPDPVELLAHDIRAAVSDVIGGLRLIDPDDLSEAAREQFGRVHVASELLARLVEEMLLGTPGQGVETEVGVLNLHRFLDDELRRWHGASRPTGTMVTLNRSETLPEVVRLNGLHLRRIVANLMGNALRHAPGGTVELGAGVYEDGALRFCVSDDGPGFPPDLLPRLFDPATRGGSAPGTGMGLHIAAAHAEGLGGQMTASNLETGGARVTLTIPALSWRRDPSDEGAELPDLTGWRVLIADDSGTNQSLLKGMLGRMGAESEIASNGIEALNWLSRERFDLALVDLEMPQLGGLDVIRSERVRQARGVAPPMVMVAMTAYVMRDNRDAIYEAGADGILAKPLGTIEAFGKALHHYLENAPDPTDWVPERAPALSAITLAELMAAAGPDQGNVLLDRLKEDLAGVFDGLSGALEPVNVVEIRAQTHILLSLSGAVGALPTQEAARRLNQVARQGDVAAVRIATKVCLGRLSELRTELARTGP</sequence>
<dbReference type="InterPro" id="IPR011006">
    <property type="entry name" value="CheY-like_superfamily"/>
</dbReference>
<reference evidence="8 9" key="1">
    <citation type="submission" date="2021-05" db="EMBL/GenBank/DDBJ databases">
        <title>Bacteria Genome sequencing.</title>
        <authorList>
            <person name="Takabe Y."/>
            <person name="Nakajima Y."/>
            <person name="Suzuki S."/>
            <person name="Shiozaki T."/>
        </authorList>
    </citation>
    <scope>NUCLEOTIDE SEQUENCE [LARGE SCALE GENOMIC DNA]</scope>
    <source>
        <strain evidence="8 9">AI_62</strain>
    </source>
</reference>
<dbReference type="Gene3D" id="1.20.120.160">
    <property type="entry name" value="HPT domain"/>
    <property type="match status" value="1"/>
</dbReference>
<dbReference type="Pfam" id="PF02518">
    <property type="entry name" value="HATPase_c"/>
    <property type="match status" value="1"/>
</dbReference>
<evidence type="ECO:0000313" key="8">
    <source>
        <dbReference type="EMBL" id="GIT96340.1"/>
    </source>
</evidence>
<dbReference type="Gene3D" id="3.30.565.10">
    <property type="entry name" value="Histidine kinase-like ATPase, C-terminal domain"/>
    <property type="match status" value="1"/>
</dbReference>
<evidence type="ECO:0000256" key="2">
    <source>
        <dbReference type="ARBA" id="ARBA00012438"/>
    </source>
</evidence>
<dbReference type="PANTHER" id="PTHR43047">
    <property type="entry name" value="TWO-COMPONENT HISTIDINE PROTEIN KINASE"/>
    <property type="match status" value="1"/>
</dbReference>
<feature type="domain" description="Histidine kinase" evidence="6">
    <location>
        <begin position="21"/>
        <end position="231"/>
    </location>
</feature>
<keyword evidence="4" id="KW-0418">Kinase</keyword>
<dbReference type="SUPFAM" id="SSF55874">
    <property type="entry name" value="ATPase domain of HSP90 chaperone/DNA topoisomerase II/histidine kinase"/>
    <property type="match status" value="1"/>
</dbReference>
<evidence type="ECO:0000256" key="5">
    <source>
        <dbReference type="PROSITE-ProRule" id="PRU00169"/>
    </source>
</evidence>
<organism evidence="8 9">
    <name type="scientific">Jannaschia pagri</name>
    <dbReference type="NCBI Taxonomy" id="2829797"/>
    <lineage>
        <taxon>Bacteria</taxon>
        <taxon>Pseudomonadati</taxon>
        <taxon>Pseudomonadota</taxon>
        <taxon>Alphaproteobacteria</taxon>
        <taxon>Rhodobacterales</taxon>
        <taxon>Roseobacteraceae</taxon>
        <taxon>Jannaschia</taxon>
    </lineage>
</organism>
<dbReference type="PRINTS" id="PR00344">
    <property type="entry name" value="BCTRLSENSOR"/>
</dbReference>
<dbReference type="InterPro" id="IPR003594">
    <property type="entry name" value="HATPase_dom"/>
</dbReference>
<gene>
    <name evidence="8" type="ORF">JANAI62_29630</name>
</gene>
<evidence type="ECO:0000259" key="7">
    <source>
        <dbReference type="PROSITE" id="PS50110"/>
    </source>
</evidence>
<accession>A0ABQ4NPM4</accession>
<proteinExistence type="predicted"/>
<keyword evidence="5" id="KW-0597">Phosphoprotein</keyword>
<keyword evidence="3" id="KW-0808">Transferase</keyword>
<dbReference type="Gene3D" id="3.40.50.2300">
    <property type="match status" value="1"/>
</dbReference>
<evidence type="ECO:0000259" key="6">
    <source>
        <dbReference type="PROSITE" id="PS50109"/>
    </source>
</evidence>
<feature type="modified residue" description="4-aspartylphosphate" evidence="5">
    <location>
        <position position="299"/>
    </location>
</feature>
<dbReference type="SUPFAM" id="SSF47226">
    <property type="entry name" value="Histidine-containing phosphotransfer domain, HPT domain"/>
    <property type="match status" value="1"/>
</dbReference>
<feature type="domain" description="Response regulatory" evidence="7">
    <location>
        <begin position="250"/>
        <end position="369"/>
    </location>
</feature>
<keyword evidence="9" id="KW-1185">Reference proteome</keyword>
<dbReference type="SUPFAM" id="SSF52172">
    <property type="entry name" value="CheY-like"/>
    <property type="match status" value="1"/>
</dbReference>
<dbReference type="InterPro" id="IPR004358">
    <property type="entry name" value="Sig_transdc_His_kin-like_C"/>
</dbReference>
<dbReference type="CDD" id="cd17546">
    <property type="entry name" value="REC_hyHK_CKI1_RcsC-like"/>
    <property type="match status" value="1"/>
</dbReference>
<dbReference type="PANTHER" id="PTHR43047:SF72">
    <property type="entry name" value="OSMOSENSING HISTIDINE PROTEIN KINASE SLN1"/>
    <property type="match status" value="1"/>
</dbReference>
<evidence type="ECO:0000313" key="9">
    <source>
        <dbReference type="Proteomes" id="UP000786693"/>
    </source>
</evidence>
<dbReference type="Pfam" id="PF00072">
    <property type="entry name" value="Response_reg"/>
    <property type="match status" value="1"/>
</dbReference>
<protein>
    <recommendedName>
        <fullName evidence="2">histidine kinase</fullName>
        <ecNumber evidence="2">2.7.13.3</ecNumber>
    </recommendedName>
</protein>
<comment type="caution">
    <text evidence="8">The sequence shown here is derived from an EMBL/GenBank/DDBJ whole genome shotgun (WGS) entry which is preliminary data.</text>
</comment>
<dbReference type="InterPro" id="IPR005467">
    <property type="entry name" value="His_kinase_dom"/>
</dbReference>
<name>A0ABQ4NPM4_9RHOB</name>
<dbReference type="RefSeq" id="WP_220749830.1">
    <property type="nucleotide sequence ID" value="NZ_BPFH01000005.1"/>
</dbReference>
<dbReference type="PROSITE" id="PS50110">
    <property type="entry name" value="RESPONSE_REGULATORY"/>
    <property type="match status" value="1"/>
</dbReference>
<dbReference type="SMART" id="SM00448">
    <property type="entry name" value="REC"/>
    <property type="match status" value="1"/>
</dbReference>
<dbReference type="InterPro" id="IPR036890">
    <property type="entry name" value="HATPase_C_sf"/>
</dbReference>
<dbReference type="Proteomes" id="UP000786693">
    <property type="component" value="Unassembled WGS sequence"/>
</dbReference>
<dbReference type="EMBL" id="BPFH01000005">
    <property type="protein sequence ID" value="GIT96340.1"/>
    <property type="molecule type" value="Genomic_DNA"/>
</dbReference>
<dbReference type="EC" id="2.7.13.3" evidence="2"/>
<comment type="catalytic activity">
    <reaction evidence="1">
        <text>ATP + protein L-histidine = ADP + protein N-phospho-L-histidine.</text>
        <dbReference type="EC" id="2.7.13.3"/>
    </reaction>
</comment>
<dbReference type="SMART" id="SM00387">
    <property type="entry name" value="HATPase_c"/>
    <property type="match status" value="1"/>
</dbReference>
<dbReference type="InterPro" id="IPR036641">
    <property type="entry name" value="HPT_dom_sf"/>
</dbReference>